<dbReference type="Proteomes" id="UP001516400">
    <property type="component" value="Unassembled WGS sequence"/>
</dbReference>
<reference evidence="2 3" key="1">
    <citation type="journal article" date="2021" name="BMC Biol.">
        <title>Horizontally acquired antibacterial genes associated with adaptive radiation of ladybird beetles.</title>
        <authorList>
            <person name="Li H.S."/>
            <person name="Tang X.F."/>
            <person name="Huang Y.H."/>
            <person name="Xu Z.Y."/>
            <person name="Chen M.L."/>
            <person name="Du X.Y."/>
            <person name="Qiu B.Y."/>
            <person name="Chen P.T."/>
            <person name="Zhang W."/>
            <person name="Slipinski A."/>
            <person name="Escalona H.E."/>
            <person name="Waterhouse R.M."/>
            <person name="Zwick A."/>
            <person name="Pang H."/>
        </authorList>
    </citation>
    <scope>NUCLEOTIDE SEQUENCE [LARGE SCALE GENOMIC DNA]</scope>
    <source>
        <strain evidence="2">SYSU2018</strain>
    </source>
</reference>
<dbReference type="AlphaFoldDB" id="A0ABD2NCI3"/>
<evidence type="ECO:0000256" key="1">
    <source>
        <dbReference type="SAM" id="MobiDB-lite"/>
    </source>
</evidence>
<keyword evidence="3" id="KW-1185">Reference proteome</keyword>
<evidence type="ECO:0008006" key="4">
    <source>
        <dbReference type="Google" id="ProtNLM"/>
    </source>
</evidence>
<comment type="caution">
    <text evidence="2">The sequence shown here is derived from an EMBL/GenBank/DDBJ whole genome shotgun (WGS) entry which is preliminary data.</text>
</comment>
<organism evidence="2 3">
    <name type="scientific">Cryptolaemus montrouzieri</name>
    <dbReference type="NCBI Taxonomy" id="559131"/>
    <lineage>
        <taxon>Eukaryota</taxon>
        <taxon>Metazoa</taxon>
        <taxon>Ecdysozoa</taxon>
        <taxon>Arthropoda</taxon>
        <taxon>Hexapoda</taxon>
        <taxon>Insecta</taxon>
        <taxon>Pterygota</taxon>
        <taxon>Neoptera</taxon>
        <taxon>Endopterygota</taxon>
        <taxon>Coleoptera</taxon>
        <taxon>Polyphaga</taxon>
        <taxon>Cucujiformia</taxon>
        <taxon>Coccinelloidea</taxon>
        <taxon>Coccinellidae</taxon>
        <taxon>Scymninae</taxon>
        <taxon>Scymnini</taxon>
        <taxon>Cryptolaemus</taxon>
    </lineage>
</organism>
<protein>
    <recommendedName>
        <fullName evidence="4">Islet cell autoantigen Ica1 C-terminal domain-containing protein</fullName>
    </recommendedName>
</protein>
<proteinExistence type="predicted"/>
<accession>A0ABD2NCI3</accession>
<dbReference type="EMBL" id="JABFTP020000083">
    <property type="protein sequence ID" value="KAL3276269.1"/>
    <property type="molecule type" value="Genomic_DNA"/>
</dbReference>
<feature type="region of interest" description="Disordered" evidence="1">
    <location>
        <begin position="1"/>
        <end position="28"/>
    </location>
</feature>
<sequence>MNLLGDDFLPTEISGEDKPNQGDTNESLLDLSLSQNNPELISKDFFMPSNLIQGGFNFTSDDLSKLEKAANQKDEKAKTTSDKEKTDAQVSWLSLFDELDPLSNKNTQNQNDDQL</sequence>
<evidence type="ECO:0000313" key="2">
    <source>
        <dbReference type="EMBL" id="KAL3276269.1"/>
    </source>
</evidence>
<name>A0ABD2NCI3_9CUCU</name>
<evidence type="ECO:0000313" key="3">
    <source>
        <dbReference type="Proteomes" id="UP001516400"/>
    </source>
</evidence>
<gene>
    <name evidence="2" type="ORF">HHI36_020983</name>
</gene>